<dbReference type="InterPro" id="IPR009100">
    <property type="entry name" value="AcylCoA_DH/oxidase_NM_dom_sf"/>
</dbReference>
<dbReference type="InterPro" id="IPR046373">
    <property type="entry name" value="Acyl-CoA_Oxase/DH_mid-dom_sf"/>
</dbReference>
<keyword evidence="4" id="KW-0274">FAD</keyword>
<dbReference type="InterPro" id="IPR052161">
    <property type="entry name" value="Mycobact_Acyl-CoA_DH"/>
</dbReference>
<dbReference type="GO" id="GO:0050660">
    <property type="term" value="F:flavin adenine dinucleotide binding"/>
    <property type="evidence" value="ECO:0007669"/>
    <property type="project" value="InterPro"/>
</dbReference>
<keyword evidence="3 4" id="KW-0560">Oxidoreductase</keyword>
<dbReference type="Gene3D" id="1.20.140.10">
    <property type="entry name" value="Butyryl-CoA Dehydrogenase, subunit A, domain 3"/>
    <property type="match status" value="1"/>
</dbReference>
<evidence type="ECO:0000259" key="7">
    <source>
        <dbReference type="Pfam" id="PF02771"/>
    </source>
</evidence>
<dbReference type="Gene3D" id="2.40.110.10">
    <property type="entry name" value="Butyryl-CoA Dehydrogenase, subunit A, domain 2"/>
    <property type="match status" value="1"/>
</dbReference>
<feature type="domain" description="Acyl-CoA dehydrogenase/oxidase C-terminal" evidence="5">
    <location>
        <begin position="284"/>
        <end position="385"/>
    </location>
</feature>
<dbReference type="PANTHER" id="PTHR43292:SF4">
    <property type="entry name" value="ACYL-COA DEHYDROGENASE FADE34"/>
    <property type="match status" value="1"/>
</dbReference>
<evidence type="ECO:0000313" key="9">
    <source>
        <dbReference type="Proteomes" id="UP000244940"/>
    </source>
</evidence>
<gene>
    <name evidence="8" type="ORF">C4N9_00040</name>
</gene>
<dbReference type="PANTHER" id="PTHR43292">
    <property type="entry name" value="ACYL-COA DEHYDROGENASE"/>
    <property type="match status" value="1"/>
</dbReference>
<dbReference type="GeneID" id="94363272"/>
<organism evidence="8 9">
    <name type="scientific">Pararhodobacter marinus</name>
    <dbReference type="NCBI Taxonomy" id="2184063"/>
    <lineage>
        <taxon>Bacteria</taxon>
        <taxon>Pseudomonadati</taxon>
        <taxon>Pseudomonadota</taxon>
        <taxon>Alphaproteobacteria</taxon>
        <taxon>Rhodobacterales</taxon>
        <taxon>Paracoccaceae</taxon>
        <taxon>Pararhodobacter</taxon>
    </lineage>
</organism>
<feature type="domain" description="Acyl-CoA oxidase/dehydrogenase middle" evidence="6">
    <location>
        <begin position="132"/>
        <end position="228"/>
    </location>
</feature>
<dbReference type="Pfam" id="PF02771">
    <property type="entry name" value="Acyl-CoA_dh_N"/>
    <property type="match status" value="1"/>
</dbReference>
<dbReference type="Pfam" id="PF02770">
    <property type="entry name" value="Acyl-CoA_dh_M"/>
    <property type="match status" value="1"/>
</dbReference>
<dbReference type="Pfam" id="PF00441">
    <property type="entry name" value="Acyl-CoA_dh_1"/>
    <property type="match status" value="1"/>
</dbReference>
<dbReference type="GO" id="GO:0003995">
    <property type="term" value="F:acyl-CoA dehydrogenase activity"/>
    <property type="evidence" value="ECO:0007669"/>
    <property type="project" value="InterPro"/>
</dbReference>
<dbReference type="InterPro" id="IPR006091">
    <property type="entry name" value="Acyl-CoA_Oxase/DH_mid-dom"/>
</dbReference>
<evidence type="ECO:0000313" key="8">
    <source>
        <dbReference type="EMBL" id="PWE31457.1"/>
    </source>
</evidence>
<dbReference type="EMBL" id="QEYD01000001">
    <property type="protein sequence ID" value="PWE31457.1"/>
    <property type="molecule type" value="Genomic_DNA"/>
</dbReference>
<dbReference type="InterPro" id="IPR006089">
    <property type="entry name" value="Acyl-CoA_DH_CS"/>
</dbReference>
<accession>A0A2U2CHT4</accession>
<keyword evidence="9" id="KW-1185">Reference proteome</keyword>
<feature type="domain" description="Acyl-CoA dehydrogenase/oxidase N-terminal" evidence="7">
    <location>
        <begin position="21"/>
        <end position="128"/>
    </location>
</feature>
<dbReference type="GO" id="GO:0005886">
    <property type="term" value="C:plasma membrane"/>
    <property type="evidence" value="ECO:0007669"/>
    <property type="project" value="TreeGrafter"/>
</dbReference>
<dbReference type="RefSeq" id="WP_109531258.1">
    <property type="nucleotide sequence ID" value="NZ_QEYD01000001.1"/>
</dbReference>
<evidence type="ECO:0000259" key="6">
    <source>
        <dbReference type="Pfam" id="PF02770"/>
    </source>
</evidence>
<evidence type="ECO:0000256" key="3">
    <source>
        <dbReference type="ARBA" id="ARBA00023002"/>
    </source>
</evidence>
<comment type="caution">
    <text evidence="8">The sequence shown here is derived from an EMBL/GenBank/DDBJ whole genome shotgun (WGS) entry which is preliminary data.</text>
</comment>
<evidence type="ECO:0000259" key="5">
    <source>
        <dbReference type="Pfam" id="PF00441"/>
    </source>
</evidence>
<sequence>MSAAPTFDFLPPLLPANAGSLRAEVRDLVARERAAGRVAVKDRIGMAYNAGFSRACGEAGLIGMTWPKRYGGREATAMERYVVTEELLAADAPVRGHWVADRQSGPVILRYGTEAQRERFLPPITRGECFFCIGLSEPDSGSDLAAVRTRAVREGAGWRLNGTKLWTTNAQNSQFMIAICRTTPQDMKDRYHGLSQFIIDLSLPGVSIRPVINMAGGHEFNEVHFEDVPLAGDALLGTLDEGWKQVSAELAYERSGPERWLSTWQVLAELNATLGPALGDEAEDRIGALLAETLTLREMSLSIAGMLERGMTPNLEAAIVKDLGTRFERRTVEVTRDLAELATERGLAVPVRLGSLLASAILMMPAFTIRGGTTEILRGTIARGLGLR</sequence>
<dbReference type="InterPro" id="IPR013786">
    <property type="entry name" value="AcylCoA_DH/ox_N"/>
</dbReference>
<comment type="similarity">
    <text evidence="4">Belongs to the acyl-CoA dehydrogenase family.</text>
</comment>
<dbReference type="Gene3D" id="1.10.540.10">
    <property type="entry name" value="Acyl-CoA dehydrogenase/oxidase, N-terminal domain"/>
    <property type="match status" value="1"/>
</dbReference>
<dbReference type="SUPFAM" id="SSF56645">
    <property type="entry name" value="Acyl-CoA dehydrogenase NM domain-like"/>
    <property type="match status" value="1"/>
</dbReference>
<proteinExistence type="inferred from homology"/>
<dbReference type="InterPro" id="IPR009075">
    <property type="entry name" value="AcylCo_DH/oxidase_C"/>
</dbReference>
<dbReference type="PROSITE" id="PS00072">
    <property type="entry name" value="ACYL_COA_DH_1"/>
    <property type="match status" value="1"/>
</dbReference>
<evidence type="ECO:0000256" key="4">
    <source>
        <dbReference type="RuleBase" id="RU362125"/>
    </source>
</evidence>
<keyword evidence="2 4" id="KW-0285">Flavoprotein</keyword>
<name>A0A2U2CHT4_9RHOB</name>
<comment type="cofactor">
    <cofactor evidence="1 4">
        <name>FAD</name>
        <dbReference type="ChEBI" id="CHEBI:57692"/>
    </cofactor>
</comment>
<reference evidence="8 9" key="1">
    <citation type="submission" date="2018-05" db="EMBL/GenBank/DDBJ databases">
        <title>Pararhodobacter marina sp. nov., isolated from deep-sea water of the Indian Ocean.</title>
        <authorList>
            <person name="Lai Q.Sr."/>
            <person name="Liu X."/>
            <person name="Shao Z."/>
        </authorList>
    </citation>
    <scope>NUCLEOTIDE SEQUENCE [LARGE SCALE GENOMIC DNA]</scope>
    <source>
        <strain evidence="8 9">CIC4N-9</strain>
    </source>
</reference>
<dbReference type="Proteomes" id="UP000244940">
    <property type="component" value="Unassembled WGS sequence"/>
</dbReference>
<dbReference type="InterPro" id="IPR037069">
    <property type="entry name" value="AcylCoA_DH/ox_N_sf"/>
</dbReference>
<dbReference type="AlphaFoldDB" id="A0A2U2CHT4"/>
<evidence type="ECO:0000256" key="2">
    <source>
        <dbReference type="ARBA" id="ARBA00022630"/>
    </source>
</evidence>
<dbReference type="OrthoDB" id="9780544at2"/>
<evidence type="ECO:0000256" key="1">
    <source>
        <dbReference type="ARBA" id="ARBA00001974"/>
    </source>
</evidence>
<protein>
    <submittedName>
        <fullName evidence="8">Acyl-CoA dehydrogenase</fullName>
    </submittedName>
</protein>